<proteinExistence type="predicted"/>
<feature type="transmembrane region" description="Helical" evidence="1">
    <location>
        <begin position="87"/>
        <end position="106"/>
    </location>
</feature>
<organism evidence="2 3">
    <name type="scientific">Nocardioides glacieisoli</name>
    <dbReference type="NCBI Taxonomy" id="1168730"/>
    <lineage>
        <taxon>Bacteria</taxon>
        <taxon>Bacillati</taxon>
        <taxon>Actinomycetota</taxon>
        <taxon>Actinomycetes</taxon>
        <taxon>Propionibacteriales</taxon>
        <taxon>Nocardioidaceae</taxon>
        <taxon>Nocardioides</taxon>
    </lineage>
</organism>
<dbReference type="RefSeq" id="WP_129478729.1">
    <property type="nucleotide sequence ID" value="NZ_SDWS01000010.1"/>
</dbReference>
<keyword evidence="1" id="KW-0472">Membrane</keyword>
<evidence type="ECO:0000256" key="1">
    <source>
        <dbReference type="SAM" id="Phobius"/>
    </source>
</evidence>
<keyword evidence="1" id="KW-1133">Transmembrane helix</keyword>
<reference evidence="2 3" key="1">
    <citation type="submission" date="2019-01" db="EMBL/GenBank/DDBJ databases">
        <title>Novel species of Nocardioides.</title>
        <authorList>
            <person name="Liu Q."/>
            <person name="Xin Y.-H."/>
        </authorList>
    </citation>
    <scope>NUCLEOTIDE SEQUENCE [LARGE SCALE GENOMIC DNA]</scope>
    <source>
        <strain evidence="2 3">HLT3-15</strain>
    </source>
</reference>
<gene>
    <name evidence="2" type="ORF">EUA06_18995</name>
</gene>
<dbReference type="OrthoDB" id="3787649at2"/>
<evidence type="ECO:0000313" key="2">
    <source>
        <dbReference type="EMBL" id="RYB88867.1"/>
    </source>
</evidence>
<dbReference type="AlphaFoldDB" id="A0A4Q2RJT2"/>
<name>A0A4Q2RJT2_9ACTN</name>
<dbReference type="Proteomes" id="UP000291838">
    <property type="component" value="Unassembled WGS sequence"/>
</dbReference>
<feature type="transmembrane region" description="Helical" evidence="1">
    <location>
        <begin position="62"/>
        <end position="81"/>
    </location>
</feature>
<feature type="transmembrane region" description="Helical" evidence="1">
    <location>
        <begin position="35"/>
        <end position="55"/>
    </location>
</feature>
<protein>
    <submittedName>
        <fullName evidence="2">Uncharacterized protein</fullName>
    </submittedName>
</protein>
<comment type="caution">
    <text evidence="2">The sequence shown here is derived from an EMBL/GenBank/DDBJ whole genome shotgun (WGS) entry which is preliminary data.</text>
</comment>
<sequence>MIPARLAAAAALVGGLLWIARAVLGGGSDPVPATLHFVGLGFILVASAIFGSSLVKSDAVAMRVVVGLASGLLALSLVEAFRVTDSGWYDGFWGIVAAIIGGLALLRGRGKQQRAPRAGGAHSR</sequence>
<accession>A0A4Q2RJT2</accession>
<keyword evidence="1" id="KW-0812">Transmembrane</keyword>
<keyword evidence="3" id="KW-1185">Reference proteome</keyword>
<dbReference type="EMBL" id="SDWS01000010">
    <property type="protein sequence ID" value="RYB88867.1"/>
    <property type="molecule type" value="Genomic_DNA"/>
</dbReference>
<evidence type="ECO:0000313" key="3">
    <source>
        <dbReference type="Proteomes" id="UP000291838"/>
    </source>
</evidence>